<dbReference type="AlphaFoldDB" id="A0A4Q0T1L2"/>
<dbReference type="Proteomes" id="UP000289437">
    <property type="component" value="Unassembled WGS sequence"/>
</dbReference>
<dbReference type="GO" id="GO:0016787">
    <property type="term" value="F:hydrolase activity"/>
    <property type="evidence" value="ECO:0007669"/>
    <property type="project" value="UniProtKB-KW"/>
</dbReference>
<name>A0A4Q0T1L2_9BACT</name>
<comment type="cofactor">
    <cofactor evidence="1">
        <name>Mg(2+)</name>
        <dbReference type="ChEBI" id="CHEBI:18420"/>
    </cofactor>
</comment>
<evidence type="ECO:0000256" key="4">
    <source>
        <dbReference type="ARBA" id="ARBA00022842"/>
    </source>
</evidence>
<dbReference type="InterPro" id="IPR006879">
    <property type="entry name" value="YdjC-like"/>
</dbReference>
<dbReference type="InterPro" id="IPR011330">
    <property type="entry name" value="Glyco_hydro/deAcase_b/a-brl"/>
</dbReference>
<evidence type="ECO:0000256" key="1">
    <source>
        <dbReference type="ARBA" id="ARBA00001946"/>
    </source>
</evidence>
<evidence type="ECO:0000313" key="7">
    <source>
        <dbReference type="Proteomes" id="UP000289437"/>
    </source>
</evidence>
<keyword evidence="4" id="KW-0460">Magnesium</keyword>
<dbReference type="OrthoDB" id="9774177at2"/>
<dbReference type="Gene3D" id="3.20.20.370">
    <property type="entry name" value="Glycoside hydrolase/deacetylase"/>
    <property type="match status" value="1"/>
</dbReference>
<protein>
    <submittedName>
        <fullName evidence="6">Cellobiose phosphotransferase system YdjC-like protein</fullName>
    </submittedName>
</protein>
<dbReference type="GO" id="GO:0016740">
    <property type="term" value="F:transferase activity"/>
    <property type="evidence" value="ECO:0007669"/>
    <property type="project" value="UniProtKB-KW"/>
</dbReference>
<dbReference type="PANTHER" id="PTHR31609:SF1">
    <property type="entry name" value="CARBOHYDRATE DEACETYLASE"/>
    <property type="match status" value="1"/>
</dbReference>
<dbReference type="Pfam" id="PF04794">
    <property type="entry name" value="YdjC"/>
    <property type="match status" value="1"/>
</dbReference>
<dbReference type="EMBL" id="RDSM01000002">
    <property type="protein sequence ID" value="RXH55858.1"/>
    <property type="molecule type" value="Genomic_DNA"/>
</dbReference>
<dbReference type="SUPFAM" id="SSF88713">
    <property type="entry name" value="Glycoside hydrolase/deacetylase"/>
    <property type="match status" value="1"/>
</dbReference>
<evidence type="ECO:0000256" key="5">
    <source>
        <dbReference type="ARBA" id="ARBA00023277"/>
    </source>
</evidence>
<keyword evidence="2" id="KW-0479">Metal-binding</keyword>
<dbReference type="GO" id="GO:0046872">
    <property type="term" value="F:metal ion binding"/>
    <property type="evidence" value="ECO:0007669"/>
    <property type="project" value="UniProtKB-KW"/>
</dbReference>
<dbReference type="PANTHER" id="PTHR31609">
    <property type="entry name" value="YDJC DEACETYLASE FAMILY MEMBER"/>
    <property type="match status" value="1"/>
</dbReference>
<comment type="caution">
    <text evidence="6">The sequence shown here is derived from an EMBL/GenBank/DDBJ whole genome shotgun (WGS) entry which is preliminary data.</text>
</comment>
<keyword evidence="3" id="KW-0378">Hydrolase</keyword>
<proteinExistence type="predicted"/>
<dbReference type="CDD" id="cd10808">
    <property type="entry name" value="YdjC"/>
    <property type="match status" value="1"/>
</dbReference>
<dbReference type="RefSeq" id="WP_128913432.1">
    <property type="nucleotide sequence ID" value="NZ_RDSM01000002.1"/>
</dbReference>
<keyword evidence="7" id="KW-1185">Reference proteome</keyword>
<evidence type="ECO:0000256" key="2">
    <source>
        <dbReference type="ARBA" id="ARBA00022723"/>
    </source>
</evidence>
<reference evidence="7" key="2">
    <citation type="submission" date="2019-02" db="EMBL/GenBank/DDBJ databases">
        <title>Granulicella sibirica sp. nov., a psychrotolerant acidobacterium isolated from an organic soil layer in forested tundra, West Siberia.</title>
        <authorList>
            <person name="Oshkin I.Y."/>
            <person name="Kulichevskaya I.S."/>
            <person name="Rijpstra W.I.C."/>
            <person name="Sinninghe Damste J.S."/>
            <person name="Rakitin A.L."/>
            <person name="Ravin N.V."/>
            <person name="Dedysh S.N."/>
        </authorList>
    </citation>
    <scope>NUCLEOTIDE SEQUENCE [LARGE SCALE GENOMIC DNA]</scope>
    <source>
        <strain evidence="7">AF10</strain>
    </source>
</reference>
<sequence>MPPRLIINADDFGLTSGINRAIAELHRARALTSATLMATGPAFIEAVAIAKDNPTLGVGCHVVLTDGIPVSHPDDIPTLLGADGKTFRPSLLDFAQAILRGRVNPDDITRETFAQVQKLQRAGVDITHLDTHKHSHLFPIVTRSLLHVAERCNIGAIRNPFEPTWAFALGHGSALRRLEIRVLDHAFRRRFDTHLQTTVPNVATTDGTSAVSTTGDLTSATLSQILEALPSSGTWELVVHPGYNDEALSKIATRLRNSRDVEREALLTNIPNLQKNPSPPELIHYGSLGPYSRIREIGQFTPASGYEHVL</sequence>
<dbReference type="GO" id="GO:0005975">
    <property type="term" value="P:carbohydrate metabolic process"/>
    <property type="evidence" value="ECO:0007669"/>
    <property type="project" value="InterPro"/>
</dbReference>
<evidence type="ECO:0000313" key="6">
    <source>
        <dbReference type="EMBL" id="RXH55858.1"/>
    </source>
</evidence>
<evidence type="ECO:0000256" key="3">
    <source>
        <dbReference type="ARBA" id="ARBA00022801"/>
    </source>
</evidence>
<organism evidence="6 7">
    <name type="scientific">Granulicella sibirica</name>
    <dbReference type="NCBI Taxonomy" id="2479048"/>
    <lineage>
        <taxon>Bacteria</taxon>
        <taxon>Pseudomonadati</taxon>
        <taxon>Acidobacteriota</taxon>
        <taxon>Terriglobia</taxon>
        <taxon>Terriglobales</taxon>
        <taxon>Acidobacteriaceae</taxon>
        <taxon>Granulicella</taxon>
    </lineage>
</organism>
<keyword evidence="6" id="KW-0808">Transferase</keyword>
<gene>
    <name evidence="6" type="ORF">GRAN_2715</name>
</gene>
<reference evidence="6 7" key="1">
    <citation type="submission" date="2018-11" db="EMBL/GenBank/DDBJ databases">
        <authorList>
            <person name="Mardanov A.V."/>
            <person name="Ravin N.V."/>
            <person name="Dedysh S.N."/>
        </authorList>
    </citation>
    <scope>NUCLEOTIDE SEQUENCE [LARGE SCALE GENOMIC DNA]</scope>
    <source>
        <strain evidence="6 7">AF10</strain>
    </source>
</reference>
<accession>A0A4Q0T1L2</accession>
<keyword evidence="5" id="KW-0119">Carbohydrate metabolism</keyword>
<dbReference type="GO" id="GO:0019213">
    <property type="term" value="F:deacetylase activity"/>
    <property type="evidence" value="ECO:0007669"/>
    <property type="project" value="TreeGrafter"/>
</dbReference>